<dbReference type="InterPro" id="IPR036779">
    <property type="entry name" value="LysM_dom_sf"/>
</dbReference>
<evidence type="ECO:0000259" key="2">
    <source>
        <dbReference type="PROSITE" id="PS51782"/>
    </source>
</evidence>
<feature type="chain" id="PRO_5039331245" evidence="1">
    <location>
        <begin position="27"/>
        <end position="211"/>
    </location>
</feature>
<evidence type="ECO:0000313" key="3">
    <source>
        <dbReference type="EMBL" id="UNO48318.1"/>
    </source>
</evidence>
<evidence type="ECO:0000313" key="4">
    <source>
        <dbReference type="Proteomes" id="UP000829401"/>
    </source>
</evidence>
<reference evidence="4" key="1">
    <citation type="journal article" date="2022" name="G3 (Bethesda)">
        <title>Unveiling the complete genome sequence of Alicyclobacillus acidoterrestris DSM 3922T, a taint-producing strain.</title>
        <authorList>
            <person name="Leonardo I.C."/>
            <person name="Barreto Crespo M.T."/>
            <person name="Gaspar F.B."/>
        </authorList>
    </citation>
    <scope>NUCLEOTIDE SEQUENCE [LARGE SCALE GENOMIC DNA]</scope>
    <source>
        <strain evidence="4">DSM 3922</strain>
    </source>
</reference>
<dbReference type="Pfam" id="PF07486">
    <property type="entry name" value="Hydrolase_2"/>
    <property type="match status" value="1"/>
</dbReference>
<feature type="signal peptide" evidence="1">
    <location>
        <begin position="1"/>
        <end position="26"/>
    </location>
</feature>
<evidence type="ECO:0000256" key="1">
    <source>
        <dbReference type="SAM" id="SignalP"/>
    </source>
</evidence>
<dbReference type="OrthoDB" id="9785345at2"/>
<dbReference type="Pfam" id="PF01476">
    <property type="entry name" value="LysM"/>
    <property type="match status" value="1"/>
</dbReference>
<dbReference type="EMBL" id="CP080467">
    <property type="protein sequence ID" value="UNO48318.1"/>
    <property type="molecule type" value="Genomic_DNA"/>
</dbReference>
<dbReference type="CDD" id="cd00118">
    <property type="entry name" value="LysM"/>
    <property type="match status" value="1"/>
</dbReference>
<gene>
    <name evidence="3" type="ORF">K1I37_16825</name>
</gene>
<dbReference type="AlphaFoldDB" id="A0A9E6ZGN5"/>
<dbReference type="SUPFAM" id="SSF54106">
    <property type="entry name" value="LysM domain"/>
    <property type="match status" value="1"/>
</dbReference>
<dbReference type="PROSITE" id="PS51782">
    <property type="entry name" value="LYSM"/>
    <property type="match status" value="1"/>
</dbReference>
<dbReference type="Proteomes" id="UP000829401">
    <property type="component" value="Chromosome"/>
</dbReference>
<name>A0A9E6ZGN5_ALIAG</name>
<feature type="domain" description="LysM" evidence="2">
    <location>
        <begin position="29"/>
        <end position="73"/>
    </location>
</feature>
<dbReference type="Gene3D" id="1.10.10.2520">
    <property type="entry name" value="Cell wall hydrolase SleB, domain 1"/>
    <property type="match status" value="1"/>
</dbReference>
<proteinExistence type="predicted"/>
<dbReference type="GO" id="GO:0016787">
    <property type="term" value="F:hydrolase activity"/>
    <property type="evidence" value="ECO:0007669"/>
    <property type="project" value="UniProtKB-KW"/>
</dbReference>
<sequence>MRLSRLFVGTFTAAAAWGLAMTPAFAATTTVTVQPGDSLWKISHARGISLQSLESANPSVDPADLLVGTVLKLPTTSNVDAANSNGSTEAQNLYWMEHIINAEAGGESLEAQVAVGDVVLHRLESGQYGKTVHDVVFQIDSGHYQFSCVPDGYIYQTPNASSVTAAERVLETNDDEVPGAFVFYNPSQTPASSWVRTQKTIAQIGDLVFAK</sequence>
<dbReference type="InterPro" id="IPR011105">
    <property type="entry name" value="Cell_wall_hydrolase_SleB"/>
</dbReference>
<dbReference type="InterPro" id="IPR042047">
    <property type="entry name" value="SleB_dom1"/>
</dbReference>
<dbReference type="SMART" id="SM00257">
    <property type="entry name" value="LysM"/>
    <property type="match status" value="1"/>
</dbReference>
<keyword evidence="3" id="KW-0378">Hydrolase</keyword>
<dbReference type="SMR" id="A0A9E6ZGN5"/>
<dbReference type="Gene3D" id="6.20.240.60">
    <property type="match status" value="1"/>
</dbReference>
<organism evidence="3 4">
    <name type="scientific">Alicyclobacillus acidoterrestris (strain ATCC 49025 / DSM 3922 / CIP 106132 / NCIMB 13137 / GD3B)</name>
    <dbReference type="NCBI Taxonomy" id="1356854"/>
    <lineage>
        <taxon>Bacteria</taxon>
        <taxon>Bacillati</taxon>
        <taxon>Bacillota</taxon>
        <taxon>Bacilli</taxon>
        <taxon>Bacillales</taxon>
        <taxon>Alicyclobacillaceae</taxon>
        <taxon>Alicyclobacillus</taxon>
    </lineage>
</organism>
<accession>A0A9E6ZGN5</accession>
<dbReference type="InterPro" id="IPR018392">
    <property type="entry name" value="LysM"/>
</dbReference>
<keyword evidence="1" id="KW-0732">Signal</keyword>
<dbReference type="Gene3D" id="3.10.350.10">
    <property type="entry name" value="LysM domain"/>
    <property type="match status" value="1"/>
</dbReference>
<dbReference type="KEGG" id="aaco:K1I37_16825"/>
<dbReference type="RefSeq" id="WP_081654067.1">
    <property type="nucleotide sequence ID" value="NZ_AURB01000126.1"/>
</dbReference>
<keyword evidence="4" id="KW-1185">Reference proteome</keyword>
<protein>
    <submittedName>
        <fullName evidence="3">Cell wall hydrolase</fullName>
    </submittedName>
</protein>